<dbReference type="PIRSF" id="PIRSF035042">
    <property type="entry name" value="UCP035042_thirdx"/>
    <property type="match status" value="1"/>
</dbReference>
<keyword evidence="3" id="KW-1185">Reference proteome</keyword>
<name>A0A0C1N4K1_9CYAN</name>
<reference evidence="1" key="2">
    <citation type="submission" date="2019-11" db="EMBL/GenBank/DDBJ databases">
        <title>Improved Assembly of Tolypothrix boutellei genome.</title>
        <authorList>
            <person name="Sarangi A.N."/>
            <person name="Mukherjee M."/>
            <person name="Ghosh S."/>
            <person name="Singh D."/>
            <person name="Das A."/>
            <person name="Kant S."/>
            <person name="Prusty A."/>
            <person name="Tripathy S."/>
        </authorList>
    </citation>
    <scope>NUCLEOTIDE SEQUENCE</scope>
    <source>
        <strain evidence="1">VB521301</strain>
    </source>
</reference>
<evidence type="ECO:0000313" key="1">
    <source>
        <dbReference type="EMBL" id="KAF3889155.1"/>
    </source>
</evidence>
<dbReference type="RefSeq" id="WP_038076876.1">
    <property type="nucleotide sequence ID" value="NZ_JHEG04000001.1"/>
</dbReference>
<gene>
    <name evidence="2" type="ORF">DA73_0240465</name>
    <name evidence="1" type="ORF">DA73_0400029500</name>
</gene>
<organism evidence="2">
    <name type="scientific">Tolypothrix bouteillei VB521301</name>
    <dbReference type="NCBI Taxonomy" id="1479485"/>
    <lineage>
        <taxon>Bacteria</taxon>
        <taxon>Bacillati</taxon>
        <taxon>Cyanobacteriota</taxon>
        <taxon>Cyanophyceae</taxon>
        <taxon>Nostocales</taxon>
        <taxon>Tolypothrichaceae</taxon>
        <taxon>Tolypothrix</taxon>
    </lineage>
</organism>
<dbReference type="Pfam" id="PF06999">
    <property type="entry name" value="Suc_Fer-like"/>
    <property type="match status" value="1"/>
</dbReference>
<dbReference type="Proteomes" id="UP000029738">
    <property type="component" value="Unassembled WGS sequence"/>
</dbReference>
<accession>A0A0C1N4K1</accession>
<dbReference type="InterPro" id="IPR010350">
    <property type="entry name" value="Aim32/Apd1-like_bac"/>
</dbReference>
<proteinExistence type="predicted"/>
<dbReference type="PANTHER" id="PTHR31902">
    <property type="entry name" value="ACTIN PATCHES DISTAL PROTEIN 1"/>
    <property type="match status" value="1"/>
</dbReference>
<dbReference type="EMBL" id="JHEG02000059">
    <property type="protein sequence ID" value="KIE07376.1"/>
    <property type="molecule type" value="Genomic_DNA"/>
</dbReference>
<dbReference type="STRING" id="1479485.DA73_0240465"/>
<dbReference type="Gene3D" id="3.40.30.10">
    <property type="entry name" value="Glutaredoxin"/>
    <property type="match status" value="1"/>
</dbReference>
<dbReference type="OrthoDB" id="3399139at2"/>
<dbReference type="SUPFAM" id="SSF52833">
    <property type="entry name" value="Thioredoxin-like"/>
    <property type="match status" value="1"/>
</dbReference>
<sequence>MNTFFCSDNSREAGEDIIGSASNYQTYILVECPPPWSPEAIHSRWVPENLQMLVKEIKQEKLPISFLLISNNSSHKVEQTTLLIYQKKEGLSNGYHKQEFCLRNIEQVATVVKKWLRGGSDSEVETSTTRDILICTHGSRDRCCARYGNPFYFHATTSVSSLGLDNVRVWKSSHIGGHRFAPTAIDFPTGRYYGGLDQESFKSILTRSGDIDFLTKVYRGWGILPNAIQVLERELILRHGWDWFDYNVTGKIIQQNLEEKMVLGEITFEKPDSSVYCYQAKLVKDEAKALKIKASCSSTQESMVVNYTVDSLWLASTKLATCSK</sequence>
<dbReference type="InterPro" id="IPR009737">
    <property type="entry name" value="Aim32/Apd1-like"/>
</dbReference>
<comment type="caution">
    <text evidence="2">The sequence shown here is derived from an EMBL/GenBank/DDBJ whole genome shotgun (WGS) entry which is preliminary data.</text>
</comment>
<evidence type="ECO:0000313" key="3">
    <source>
        <dbReference type="Proteomes" id="UP000029738"/>
    </source>
</evidence>
<dbReference type="EMBL" id="JHEG04000001">
    <property type="protein sequence ID" value="KAF3889155.1"/>
    <property type="molecule type" value="Genomic_DNA"/>
</dbReference>
<dbReference type="InterPro" id="IPR036249">
    <property type="entry name" value="Thioredoxin-like_sf"/>
</dbReference>
<reference evidence="2" key="1">
    <citation type="journal article" date="2015" name="Genome Announc.">
        <title>Draft Genome Sequence of Tolypothrix boutellei Strain VB521301.</title>
        <authorList>
            <person name="Chandrababunaidu M.M."/>
            <person name="Singh D."/>
            <person name="Sen D."/>
            <person name="Bhan S."/>
            <person name="Das S."/>
            <person name="Gupta A."/>
            <person name="Adhikary S.P."/>
            <person name="Tripathy S."/>
        </authorList>
    </citation>
    <scope>NUCLEOTIDE SEQUENCE</scope>
    <source>
        <strain evidence="2">VB521301</strain>
    </source>
</reference>
<protein>
    <submittedName>
        <fullName evidence="2">Sucrase ferredoxin</fullName>
    </submittedName>
</protein>
<evidence type="ECO:0000313" key="2">
    <source>
        <dbReference type="EMBL" id="KIE07376.1"/>
    </source>
</evidence>
<dbReference type="AlphaFoldDB" id="A0A0C1N4K1"/>
<dbReference type="PANTHER" id="PTHR31902:SF22">
    <property type="entry name" value="SLL1203 PROTEIN"/>
    <property type="match status" value="1"/>
</dbReference>
<dbReference type="CDD" id="cd03062">
    <property type="entry name" value="TRX_Fd_Sucrase"/>
    <property type="match status" value="1"/>
</dbReference>